<dbReference type="EMBL" id="CM043023">
    <property type="protein sequence ID" value="KAI4454653.1"/>
    <property type="molecule type" value="Genomic_DNA"/>
</dbReference>
<accession>A0ACB9SIL8</accession>
<proteinExistence type="predicted"/>
<evidence type="ECO:0000313" key="2">
    <source>
        <dbReference type="Proteomes" id="UP001056778"/>
    </source>
</evidence>
<keyword evidence="1" id="KW-0808">Transferase</keyword>
<evidence type="ECO:0000313" key="1">
    <source>
        <dbReference type="EMBL" id="KAI4454653.1"/>
    </source>
</evidence>
<keyword evidence="1" id="KW-0418">Kinase</keyword>
<gene>
    <name evidence="1" type="ORF">MML48_9g00011466</name>
</gene>
<name>A0ACB9SIL8_HOLOL</name>
<organism evidence="1 2">
    <name type="scientific">Holotrichia oblita</name>
    <name type="common">Chafer beetle</name>
    <dbReference type="NCBI Taxonomy" id="644536"/>
    <lineage>
        <taxon>Eukaryota</taxon>
        <taxon>Metazoa</taxon>
        <taxon>Ecdysozoa</taxon>
        <taxon>Arthropoda</taxon>
        <taxon>Hexapoda</taxon>
        <taxon>Insecta</taxon>
        <taxon>Pterygota</taxon>
        <taxon>Neoptera</taxon>
        <taxon>Endopterygota</taxon>
        <taxon>Coleoptera</taxon>
        <taxon>Polyphaga</taxon>
        <taxon>Scarabaeiformia</taxon>
        <taxon>Scarabaeidae</taxon>
        <taxon>Melolonthinae</taxon>
        <taxon>Holotrichia</taxon>
    </lineage>
</organism>
<comment type="caution">
    <text evidence="1">The sequence shown here is derived from an EMBL/GenBank/DDBJ whole genome shotgun (WGS) entry which is preliminary data.</text>
</comment>
<reference evidence="1" key="1">
    <citation type="submission" date="2022-04" db="EMBL/GenBank/DDBJ databases">
        <title>Chromosome-scale genome assembly of Holotrichia oblita Faldermann.</title>
        <authorList>
            <person name="Rongchong L."/>
        </authorList>
    </citation>
    <scope>NUCLEOTIDE SEQUENCE</scope>
    <source>
        <strain evidence="1">81SQS9</strain>
    </source>
</reference>
<sequence length="1301" mass="144148">MSGKTFPVEKLVRVGYYELEKTIGKGNFAVVKLATHIVTKTKVAIKIIDKTALDEENLTKIFRETAILKKLRHPHITRLYQLMETDQTIYLVTEYASKGEIFDYLVAKGRMSEPEAKRIFSQIVSALSYCHSQGVVHRDLKAENLLLDQNMNIKLADFGFSNQYTEGCLLSTWCGSPPYAAPELFQGLKYDGPKADIWSLGVVLYVLVCGSLPFDGLTLQALRNVVIEGKFRIPYFMSQECEHLIRHMLVVEPEKRLTINQIEKHKWLADAPPVDTGPDLEMEQLNLTVIDHMLQLPGLTQSMILQSLKGNLFDHIYAIYNLLVDKLHLRTMKFQSKICQPPTLNATDVIDSDHGNRAPKINERSESFNEQLVTNLTNDVNSKSSEIMGNRIETPLNCRRESFNENCLRSVRDEVKERRRSLNEAAEDAGSPFVSMPTIPAVYLVGDQANQPLEKFGEMDLDTTEDNSHSLTVPSTSAGYGSFASGSSDRYLTVRRHTVGPGDPAHEQVLETHYMSQPPQDPTMSRLLPHTNLPLHLPLLGQQNPHYFSGKDPHLLKPPTVLNAAGGFGRRASDGGANLHMAWGAPGSHDQLSGMSTSSSGNPSLSSGTNTQALDHSQPALDELADPYAVTRYMQNRGNSKRHTLPEEDHPSLPSMSTSGSRTRRTGLLTVMERPPGSASGSRTLSPSTPQQECQRLQRGLVPRASPPRSIPGSPIHQMVPEQHRHQITETTSPIHQLYTNIADPATANLPEFQKYVTGRDHNFKLSDSTLIPPADAYQNHPQNFYDLNRSFSNSPLHSGNISPYAGNSSGGLGSPIHQSLYGQLPNLGLYSGGNSPILNPLLSPNTSPVYGGLQQPSSISSITQGISGLNTTGSITQGTPSTSLQLELRNQLQQVEEVKMDTSAAYAANYLPSQGNFLHQTGMPHHMHHILNIHNHRSLTNSPISNPGSPGLDMIQEEMPQVPGMLKMEQQTVCHPQISVTDVLGSEVTLVAGSDTSEDSMDSLDNQKVSKIPSFLISEPSDNQPSITRGIGRKTSSENEDGKFFREQPKLNQPPDQQSQDLSIACNPQHTSDEFFLRRNSDKSSCYSDDSLSNDSFSIGNQSPSSSSNTQSSHGGGFDMEIRTKAMENYEKMQINHELNNAGTQNFQIFRNLNLTLETEDGTSRFCIKNENDEELNKMSPNDKNVLTTSDANFSDYLKNSGSYELELSEMCSKWGTTDILEMVKQTINSQIPPKMCIVKSASEDLSEKLSLEYEGGIQIELKIIDKQKDYKGIKMRRISGDHLVYNQLCQQLISCMTVS</sequence>
<protein>
    <submittedName>
        <fullName evidence="1">Map/microtubule affinity-regulating kinase</fullName>
    </submittedName>
</protein>
<dbReference type="Proteomes" id="UP001056778">
    <property type="component" value="Chromosome 9"/>
</dbReference>
<keyword evidence="2" id="KW-1185">Reference proteome</keyword>